<reference evidence="1 2" key="1">
    <citation type="journal article" date="2016" name="PLoS ONE">
        <title>Plasmid Characterization and Chromosome Analysis of Two netF+ Clostridium perfringens Isolates Associated with Foal and Canine Necrotizing Enteritis.</title>
        <authorList>
            <person name="Mehdizadeh Gohari I."/>
            <person name="Kropinski A.M."/>
            <person name="Weese S.J."/>
            <person name="Parreira V.R."/>
            <person name="Whitehead A.E."/>
            <person name="Boerlin P."/>
            <person name="Prescott J.F."/>
        </authorList>
    </citation>
    <scope>NUCLEOTIDE SEQUENCE [LARGE SCALE GENOMIC DNA]</scope>
    <source>
        <strain evidence="1 2">JP838</strain>
        <plasmid evidence="2">Plasmid pJFP838A</plasmid>
    </source>
</reference>
<organism evidence="1 2">
    <name type="scientific">Clostridium perfringens</name>
    <dbReference type="NCBI Taxonomy" id="1502"/>
    <lineage>
        <taxon>Bacteria</taxon>
        <taxon>Bacillati</taxon>
        <taxon>Bacillota</taxon>
        <taxon>Clostridia</taxon>
        <taxon>Eubacteriales</taxon>
        <taxon>Clostridiaceae</taxon>
        <taxon>Clostridium</taxon>
    </lineage>
</organism>
<dbReference type="EMBL" id="CP013615">
    <property type="protein sequence ID" value="AMN31134.1"/>
    <property type="molecule type" value="Genomic_DNA"/>
</dbReference>
<evidence type="ECO:0000313" key="1">
    <source>
        <dbReference type="EMBL" id="AMN31134.1"/>
    </source>
</evidence>
<dbReference type="RefSeq" id="WP_061429730.1">
    <property type="nucleotide sequence ID" value="NZ_CATNZX010000001.1"/>
</dbReference>
<name>A0A140GRH5_CLOPF</name>
<sequence>MEEENLELIDEYHKLLSLFNSYNVDINGFYYDILNEDSNYIRIFYVHNGYILDIHEQKDVLSLLELIKETILEFDSYFISNKKQPFLFHKLSSIHGPSSINFLYKYINKNDLNTIVKSIQKFNDYNSNNICLEAIKMAYKDTLSSIDNISPNEYIIAYRGQGSKSKSYLEAYSWTLNKDVALFFATRAFASEVDKNKMKLYKAEIPKDSVIGVINDEEQEILVNPGCLNNIYVEEVDFDKTKQYSMPKLENKSVSVYKSENFDDNESICISPKLLELFSQNK</sequence>
<dbReference type="PATRIC" id="fig|1502.177.peg.3426"/>
<dbReference type="OrthoDB" id="1839890at2"/>
<geneLocation type="plasmid" evidence="1 2">
    <name>pJFP838A</name>
</geneLocation>
<gene>
    <name evidence="1" type="ORF">JFP838_pA0218</name>
</gene>
<dbReference type="AlphaFoldDB" id="A0A140GRH5"/>
<dbReference type="Proteomes" id="UP000070260">
    <property type="component" value="Plasmid pJFP838A"/>
</dbReference>
<accession>A0A140GRH5</accession>
<keyword evidence="1" id="KW-0614">Plasmid</keyword>
<proteinExistence type="predicted"/>
<protein>
    <submittedName>
        <fullName evidence="1">Uncharacterized protein</fullName>
    </submittedName>
</protein>
<evidence type="ECO:0000313" key="2">
    <source>
        <dbReference type="Proteomes" id="UP000070260"/>
    </source>
</evidence>